<feature type="compositionally biased region" description="Polar residues" evidence="2">
    <location>
        <begin position="1118"/>
        <end position="1127"/>
    </location>
</feature>
<dbReference type="Gene3D" id="3.40.50.10190">
    <property type="entry name" value="BRCT domain"/>
    <property type="match status" value="8"/>
</dbReference>
<feature type="region of interest" description="Disordered" evidence="2">
    <location>
        <begin position="882"/>
        <end position="911"/>
    </location>
</feature>
<name>W8BGH9_CERCA</name>
<dbReference type="Pfam" id="PF12738">
    <property type="entry name" value="PTCB-BRCT"/>
    <property type="match status" value="2"/>
</dbReference>
<protein>
    <submittedName>
        <fullName evidence="4">DNA topoisomerase 2-binding protein 1-A</fullName>
    </submittedName>
</protein>
<dbReference type="CDD" id="cd17728">
    <property type="entry name" value="BRCT_TopBP1_rpt8"/>
    <property type="match status" value="1"/>
</dbReference>
<evidence type="ECO:0000313" key="4">
    <source>
        <dbReference type="EMBL" id="JAB92386.1"/>
    </source>
</evidence>
<dbReference type="GO" id="GO:0006270">
    <property type="term" value="P:DNA replication initiation"/>
    <property type="evidence" value="ECO:0007669"/>
    <property type="project" value="TreeGrafter"/>
</dbReference>
<reference evidence="4" key="1">
    <citation type="submission" date="2013-07" db="EMBL/GenBank/DDBJ databases">
        <authorList>
            <person name="Geib S."/>
        </authorList>
    </citation>
    <scope>NUCLEOTIDE SEQUENCE</scope>
</reference>
<reference evidence="4" key="2">
    <citation type="journal article" date="2014" name="BMC Genomics">
        <title>A genomic perspective to assessing quality of mass-reared SIT flies used in Mediterranean fruit fly (Ceratitis capitata) eradication in California.</title>
        <authorList>
            <person name="Calla B."/>
            <person name="Hall B."/>
            <person name="Hou S."/>
            <person name="Geib S.M."/>
        </authorList>
    </citation>
    <scope>NUCLEOTIDE SEQUENCE</scope>
</reference>
<dbReference type="EMBL" id="GAMC01014169">
    <property type="protein sequence ID" value="JAB92386.1"/>
    <property type="molecule type" value="mRNA"/>
</dbReference>
<dbReference type="InterPro" id="IPR036420">
    <property type="entry name" value="BRCT_dom_sf"/>
</dbReference>
<keyword evidence="1" id="KW-0677">Repeat</keyword>
<dbReference type="FunFam" id="3.40.50.10190:FF:000020">
    <property type="entry name" value="DNA topoisomerase II binding protein 1"/>
    <property type="match status" value="1"/>
</dbReference>
<organism evidence="4">
    <name type="scientific">Ceratitis capitata</name>
    <name type="common">Mediterranean fruit fly</name>
    <name type="synonym">Tephritis capitata</name>
    <dbReference type="NCBI Taxonomy" id="7213"/>
    <lineage>
        <taxon>Eukaryota</taxon>
        <taxon>Metazoa</taxon>
        <taxon>Ecdysozoa</taxon>
        <taxon>Arthropoda</taxon>
        <taxon>Hexapoda</taxon>
        <taxon>Insecta</taxon>
        <taxon>Pterygota</taxon>
        <taxon>Neoptera</taxon>
        <taxon>Endopterygota</taxon>
        <taxon>Diptera</taxon>
        <taxon>Brachycera</taxon>
        <taxon>Muscomorpha</taxon>
        <taxon>Tephritoidea</taxon>
        <taxon>Tephritidae</taxon>
        <taxon>Ceratitis</taxon>
        <taxon>Ceratitis</taxon>
    </lineage>
</organism>
<feature type="domain" description="BRCT" evidence="3">
    <location>
        <begin position="110"/>
        <end position="181"/>
    </location>
</feature>
<dbReference type="GO" id="GO:0007095">
    <property type="term" value="P:mitotic G2 DNA damage checkpoint signaling"/>
    <property type="evidence" value="ECO:0007669"/>
    <property type="project" value="TreeGrafter"/>
</dbReference>
<feature type="region of interest" description="Disordered" evidence="2">
    <location>
        <begin position="495"/>
        <end position="545"/>
    </location>
</feature>
<feature type="region of interest" description="Disordered" evidence="2">
    <location>
        <begin position="1099"/>
        <end position="1135"/>
    </location>
</feature>
<dbReference type="PROSITE" id="PS50172">
    <property type="entry name" value="BRCT"/>
    <property type="match status" value="4"/>
</dbReference>
<dbReference type="OrthoDB" id="251770at2759"/>
<dbReference type="SUPFAM" id="SSF52113">
    <property type="entry name" value="BRCT domain"/>
    <property type="match status" value="5"/>
</dbReference>
<evidence type="ECO:0000259" key="3">
    <source>
        <dbReference type="PROSITE" id="PS50172"/>
    </source>
</evidence>
<dbReference type="PANTHER" id="PTHR13561:SF20">
    <property type="entry name" value="DNA TOPOISOMERASE 2-BINDING PROTEIN 1"/>
    <property type="match status" value="1"/>
</dbReference>
<dbReference type="InterPro" id="IPR001357">
    <property type="entry name" value="BRCT_dom"/>
</dbReference>
<dbReference type="Pfam" id="PF00533">
    <property type="entry name" value="BRCT"/>
    <property type="match status" value="3"/>
</dbReference>
<dbReference type="InterPro" id="IPR059215">
    <property type="entry name" value="BRCT2_TopBP1-like"/>
</dbReference>
<evidence type="ECO:0000256" key="1">
    <source>
        <dbReference type="ARBA" id="ARBA00022737"/>
    </source>
</evidence>
<dbReference type="PANTHER" id="PTHR13561">
    <property type="entry name" value="DNA REPLICATION REGULATOR DPB11-RELATED"/>
    <property type="match status" value="1"/>
</dbReference>
<dbReference type="FunFam" id="3.40.50.10190:FF:000018">
    <property type="entry name" value="DNA topoisomerase 2-binding protein 1"/>
    <property type="match status" value="1"/>
</dbReference>
<dbReference type="SMART" id="SM00292">
    <property type="entry name" value="BRCT"/>
    <property type="match status" value="6"/>
</dbReference>
<evidence type="ECO:0000256" key="2">
    <source>
        <dbReference type="SAM" id="MobiDB-lite"/>
    </source>
</evidence>
<dbReference type="CDD" id="cd17738">
    <property type="entry name" value="BRCT_TopBP1_rpt7"/>
    <property type="match status" value="1"/>
</dbReference>
<feature type="compositionally biased region" description="Basic and acidic residues" evidence="2">
    <location>
        <begin position="518"/>
        <end position="532"/>
    </location>
</feature>
<feature type="compositionally biased region" description="Low complexity" evidence="2">
    <location>
        <begin position="883"/>
        <end position="899"/>
    </location>
</feature>
<dbReference type="CDD" id="cd17718">
    <property type="entry name" value="BRCT_TopBP1_rpt3"/>
    <property type="match status" value="1"/>
</dbReference>
<dbReference type="GO" id="GO:0016853">
    <property type="term" value="F:isomerase activity"/>
    <property type="evidence" value="ECO:0007669"/>
    <property type="project" value="UniProtKB-KW"/>
</dbReference>
<feature type="domain" description="BRCT" evidence="3">
    <location>
        <begin position="203"/>
        <end position="294"/>
    </location>
</feature>
<proteinExistence type="evidence at transcript level"/>
<feature type="compositionally biased region" description="Polar residues" evidence="2">
    <location>
        <begin position="503"/>
        <end position="517"/>
    </location>
</feature>
<feature type="compositionally biased region" description="Polar residues" evidence="2">
    <location>
        <begin position="900"/>
        <end position="911"/>
    </location>
</feature>
<dbReference type="CDD" id="cd17731">
    <property type="entry name" value="BRCT_TopBP1_rpt2_like"/>
    <property type="match status" value="1"/>
</dbReference>
<dbReference type="InterPro" id="IPR049936">
    <property type="entry name" value="TopBP1_BRCT_8"/>
</dbReference>
<gene>
    <name evidence="4" type="primary">TOB1A</name>
</gene>
<feature type="region of interest" description="Disordered" evidence="2">
    <location>
        <begin position="1055"/>
        <end position="1081"/>
    </location>
</feature>
<accession>W8BGH9</accession>
<feature type="region of interest" description="Disordered" evidence="2">
    <location>
        <begin position="601"/>
        <end position="620"/>
    </location>
</feature>
<dbReference type="GO" id="GO:0033314">
    <property type="term" value="P:mitotic DNA replication checkpoint signaling"/>
    <property type="evidence" value="ECO:0007669"/>
    <property type="project" value="TreeGrafter"/>
</dbReference>
<feature type="domain" description="BRCT" evidence="3">
    <location>
        <begin position="726"/>
        <end position="815"/>
    </location>
</feature>
<feature type="region of interest" description="Disordered" evidence="2">
    <location>
        <begin position="1199"/>
        <end position="1222"/>
    </location>
</feature>
<feature type="domain" description="BRCT" evidence="3">
    <location>
        <begin position="399"/>
        <end position="491"/>
    </location>
</feature>
<sequence>MSFDDTINAYFVTTESTEGRNSTKCKELEAAFNELRSHIAEENIRLIKANEGYPLIASGQLTKKDVFIFDQFDGDFFKQLQLTKSLIIGPRCLMSCLKNSLPVPLGTSPIYTTAMRDLHICATGIAADQKEQMRTYIHWMGGYYFQNLSRPVTHLISNTIKSTKYEHATINGIPVMHVDWVQRVWERSCVEDVAATDEEFEKYKLPIFFGTNITCTGLETDKKNEIMRLVNENGGTYHCAFRSALVDIVITERGNTNSDKYKAAVRYKKDILCPEWIFDSAEKGFALPTKGYQVKSLKVSTPIKGDRSIADFTQLSDTSRISVMGGSGRNGRSDLTTINDTVSSGLNETAVQHKDGTFVAPIPRTGNSKDLQKEVHRKNAVADHYRLVYEEICPKQAKKAGNFLDGCCIYLSGFRLEEKEKLNRILNVGGATRYDVVNEKITHIIVGQLDDFELRTWKRDGILTSVNIVRLDWLLQSIKLKQPASEVVYRMSLPTAREPDAPSPSSKKTLRSMNHSFKQPDKPKKKLFESNEKSPNPPIVPTTSTDLPFEEEEQNLIAQYSQENEPVAVVPPNPVGETTTSQALTDQTLSAPVASSTLKPMVNSVPQPVANNSTENENSTKMTSEIDFENLDFFDSKSLYIDRSHFPEEFYSQMISECEAAHGDIVPANFVDIVDYAIVSFERTLDVEDLPVKARHIVTDLYVENCMKQNKLVPIEYFHRHVPHTASTQPLEGMTIVISIYTALEYDYIDSVAQLLGASVNRILAKKERPLLICPRPEGSKYEGAIKWGYPVVTSAWLVQCAVEGQKVSFQPYLVGNSPADFPVSPTLREKNLPNQMARATITPAVEPMETQENAENDQYQNANAATDFTPLRNKRVTELAGSFSRSSRPSLSNVPNSNTTITPDSPHTPTNIYGRPSCNFEYLEGVVSELDDEDARACLRELIEEMRNNQTPELERIRRQACTPINRKLPTPKGIPDFCTTPEFQKRMADAFERRWRLPTKKLKVDTPIDELRRRVLRSTCEALGIPYSDTEDTPTTSAKAAKKALAATAEMSALAAKSSNTPLNSRNKTSKESLNGSQHEQQVLVPRAIFATSMNNSLNVSEPHKPRISDADAFVPSTQTPTRSGSLGGEESRMVQQTCFGKTTLDFDKISFENTEADTLANVVTHQSATRSTASLATSSPELQKITEYLKNCESRRQSLKQSRRTAGGGTTESGASVSADTMVDDIDTGVAPCGVPETETQHYVQPFESEQFGLGTENMVGWRDPGEFGKERRSKASPSMQHKGIPRFSISCVDEEMRNDIIIKIHKLGGTVSENLVNYDPECTHFICERPNRGEKMLGCVSSGKWVLSLKYIEECYAKDVFVDEELYEWGNSKALNLPQLTPDEQLLALAVHRWRKKLNNVTSTDGKKLGAFSGFRVILHIAERNSEAVKNVLRAGYGEVLSVQSPFSACSASRNATHCFVDIKKAPLIRADYDYLRTLGVQIYSQMYINSYLMYGEDVDAAKYEIKVL</sequence>
<feature type="compositionally biased region" description="Polar residues" evidence="2">
    <location>
        <begin position="1061"/>
        <end position="1081"/>
    </location>
</feature>
<keyword evidence="4" id="KW-0413">Isomerase</keyword>